<dbReference type="RefSeq" id="WP_272437207.1">
    <property type="nucleotide sequence ID" value="NZ_JAMQKB010000014.1"/>
</dbReference>
<dbReference type="AlphaFoldDB" id="A0A9X3WV53"/>
<feature type="chain" id="PRO_5040871215" evidence="2">
    <location>
        <begin position="20"/>
        <end position="353"/>
    </location>
</feature>
<feature type="domain" description="DUF3048" evidence="4">
    <location>
        <begin position="230"/>
        <end position="337"/>
    </location>
</feature>
<evidence type="ECO:0000259" key="3">
    <source>
        <dbReference type="Pfam" id="PF11258"/>
    </source>
</evidence>
<dbReference type="InterPro" id="IPR035328">
    <property type="entry name" value="DUF3048_C"/>
</dbReference>
<dbReference type="Pfam" id="PF11258">
    <property type="entry name" value="DUF3048"/>
    <property type="match status" value="1"/>
</dbReference>
<dbReference type="PROSITE" id="PS51257">
    <property type="entry name" value="PROKAR_LIPOPROTEIN"/>
    <property type="match status" value="1"/>
</dbReference>
<evidence type="ECO:0000259" key="4">
    <source>
        <dbReference type="Pfam" id="PF17479"/>
    </source>
</evidence>
<feature type="signal peptide" evidence="2">
    <location>
        <begin position="1"/>
        <end position="19"/>
    </location>
</feature>
<feature type="domain" description="DUF3048" evidence="3">
    <location>
        <begin position="59"/>
        <end position="201"/>
    </location>
</feature>
<feature type="region of interest" description="Disordered" evidence="1">
    <location>
        <begin position="24"/>
        <end position="61"/>
    </location>
</feature>
<dbReference type="InterPro" id="IPR021416">
    <property type="entry name" value="DUF3048_N"/>
</dbReference>
<comment type="caution">
    <text evidence="5">The sequence shown here is derived from an EMBL/GenBank/DDBJ whole genome shotgun (WGS) entry which is preliminary data.</text>
</comment>
<accession>A0A9X3WV53</accession>
<dbReference type="Gene3D" id="3.50.90.10">
    <property type="entry name" value="YerB-like"/>
    <property type="match status" value="1"/>
</dbReference>
<gene>
    <name evidence="5" type="ORF">NC797_12895</name>
</gene>
<reference evidence="5" key="1">
    <citation type="submission" date="2022-06" db="EMBL/GenBank/DDBJ databases">
        <title>Aquibacillus sp. a new bacterium isolated from soil saline samples.</title>
        <authorList>
            <person name="Galisteo C."/>
            <person name="De La Haba R."/>
            <person name="Sanchez-Porro C."/>
            <person name="Ventosa A."/>
        </authorList>
    </citation>
    <scope>NUCLEOTIDE SEQUENCE</scope>
    <source>
        <strain evidence="5">3ASR75-11</strain>
    </source>
</reference>
<evidence type="ECO:0000313" key="6">
    <source>
        <dbReference type="Proteomes" id="UP001145050"/>
    </source>
</evidence>
<evidence type="ECO:0000313" key="5">
    <source>
        <dbReference type="EMBL" id="MDC3425398.1"/>
    </source>
</evidence>
<dbReference type="SUPFAM" id="SSF159774">
    <property type="entry name" value="YerB-like"/>
    <property type="match status" value="1"/>
</dbReference>
<organism evidence="5 6">
    <name type="scientific">Terrihalobacillus insolitus</name>
    <dbReference type="NCBI Taxonomy" id="2950438"/>
    <lineage>
        <taxon>Bacteria</taxon>
        <taxon>Bacillati</taxon>
        <taxon>Bacillota</taxon>
        <taxon>Bacilli</taxon>
        <taxon>Bacillales</taxon>
        <taxon>Bacillaceae</taxon>
        <taxon>Terrihalobacillus</taxon>
    </lineage>
</organism>
<proteinExistence type="predicted"/>
<name>A0A9X3WV53_9BACI</name>
<evidence type="ECO:0000256" key="2">
    <source>
        <dbReference type="SAM" id="SignalP"/>
    </source>
</evidence>
<dbReference type="Pfam" id="PF17479">
    <property type="entry name" value="DUF3048_C"/>
    <property type="match status" value="1"/>
</dbReference>
<sequence>MRKHFLFLLFLLIFLVACSNEEEATSNNEEQKEQDNTTEQTEQIEEPKQEPEFENVYPLTGIRTNDPVNDRIVSVMVNNATQARPQTGLTKADIVFEILAEGPITRFIAFFQSEKPEVVGPVRSAREYYYTLAANYNALYIYHGAADFIEDRLRAGVVDNLNGAYYDNDGNLFKRANFREPPHNSYVLFPAIYDVAKEQGYEVKADYTPLPFLDDEEVETIDGGQATDVEIVYYPEEIVTYQYDSSSQQYVRYSDGSKTVELETEEAVSVDNVFIVETRHEVIDDAGRRSVDLQSGGNAYLLQKGKLEKLQWRNEEGRIVPYKDGQPVGFVPGKTWVNVIPEDPGLNGAVTIQ</sequence>
<dbReference type="InterPro" id="IPR023158">
    <property type="entry name" value="YerB-like_sf"/>
</dbReference>
<dbReference type="Proteomes" id="UP001145050">
    <property type="component" value="Unassembled WGS sequence"/>
</dbReference>
<dbReference type="EMBL" id="JAMQKB010000014">
    <property type="protein sequence ID" value="MDC3425398.1"/>
    <property type="molecule type" value="Genomic_DNA"/>
</dbReference>
<protein>
    <submittedName>
        <fullName evidence="5">DUF3048 domain-containing protein</fullName>
    </submittedName>
</protein>
<keyword evidence="6" id="KW-1185">Reference proteome</keyword>
<evidence type="ECO:0000256" key="1">
    <source>
        <dbReference type="SAM" id="MobiDB-lite"/>
    </source>
</evidence>
<keyword evidence="2" id="KW-0732">Signal</keyword>